<evidence type="ECO:0008006" key="3">
    <source>
        <dbReference type="Google" id="ProtNLM"/>
    </source>
</evidence>
<name>A0ABR3J0H0_9AGAR</name>
<sequence>MTEREAHLASWPLPQELTNLVIDQNAHDEVTLRTTSLVCHSWLHPSRRHLFKCVQIPLDESGSGPLISLLKSPHCTFFPYSQTLDVVHRIERVSEVWLNQIKQVLSRFTGIEEISLQLLGDATPEDFVESLGALLRGNKIVQLIMTGVTFSNFESAASFIGSFPALQHLHFTAVTCKSMAPSAPIAPRPPLHWLSINLHQNFEFVSMVLRWILSPEPVPTLQHLSISVLDMPSNEGLLTTLQSCLPAVRDTLKQFELLVIGTDSQFADDLTNGLDFSDFNLEAVNITFHESIRHIIKALRYYSTLPTIQRLQVSHIFDFMAPYDWENLDAVFRPPAFPALQRLRFYGFEGSLDELKAHLPTCHERGLHFELTSLVSEQMQIPL</sequence>
<dbReference type="Proteomes" id="UP001556367">
    <property type="component" value="Unassembled WGS sequence"/>
</dbReference>
<evidence type="ECO:0000313" key="2">
    <source>
        <dbReference type="Proteomes" id="UP001556367"/>
    </source>
</evidence>
<dbReference type="EMBL" id="JASNQZ010000012">
    <property type="protein sequence ID" value="KAL0949132.1"/>
    <property type="molecule type" value="Genomic_DNA"/>
</dbReference>
<keyword evidence="2" id="KW-1185">Reference proteome</keyword>
<comment type="caution">
    <text evidence="1">The sequence shown here is derived from an EMBL/GenBank/DDBJ whole genome shotgun (WGS) entry which is preliminary data.</text>
</comment>
<proteinExistence type="predicted"/>
<reference evidence="2" key="1">
    <citation type="submission" date="2024-06" db="EMBL/GenBank/DDBJ databases">
        <title>Multi-omics analyses provide insights into the biosynthesis of the anticancer antibiotic pleurotin in Hohenbuehelia grisea.</title>
        <authorList>
            <person name="Weaver J.A."/>
            <person name="Alberti F."/>
        </authorList>
    </citation>
    <scope>NUCLEOTIDE SEQUENCE [LARGE SCALE GENOMIC DNA]</scope>
    <source>
        <strain evidence="2">T-177</strain>
    </source>
</reference>
<accession>A0ABR3J0H0</accession>
<organism evidence="1 2">
    <name type="scientific">Hohenbuehelia grisea</name>
    <dbReference type="NCBI Taxonomy" id="104357"/>
    <lineage>
        <taxon>Eukaryota</taxon>
        <taxon>Fungi</taxon>
        <taxon>Dikarya</taxon>
        <taxon>Basidiomycota</taxon>
        <taxon>Agaricomycotina</taxon>
        <taxon>Agaricomycetes</taxon>
        <taxon>Agaricomycetidae</taxon>
        <taxon>Agaricales</taxon>
        <taxon>Pleurotineae</taxon>
        <taxon>Pleurotaceae</taxon>
        <taxon>Hohenbuehelia</taxon>
    </lineage>
</organism>
<protein>
    <recommendedName>
        <fullName evidence="3">F-box domain-containing protein</fullName>
    </recommendedName>
</protein>
<evidence type="ECO:0000313" key="1">
    <source>
        <dbReference type="EMBL" id="KAL0949132.1"/>
    </source>
</evidence>
<dbReference type="SUPFAM" id="SSF52047">
    <property type="entry name" value="RNI-like"/>
    <property type="match status" value="1"/>
</dbReference>
<gene>
    <name evidence="1" type="ORF">HGRIS_009216</name>
</gene>